<proteinExistence type="predicted"/>
<evidence type="ECO:0000313" key="2">
    <source>
        <dbReference type="EMBL" id="GEN60476.1"/>
    </source>
</evidence>
<evidence type="ECO:0000256" key="1">
    <source>
        <dbReference type="SAM" id="MobiDB-lite"/>
    </source>
</evidence>
<feature type="compositionally biased region" description="Basic and acidic residues" evidence="1">
    <location>
        <begin position="20"/>
        <end position="34"/>
    </location>
</feature>
<organism evidence="2 3">
    <name type="scientific">Acetobacter nitrogenifigens DSM 23921 = NBRC 105050</name>
    <dbReference type="NCBI Taxonomy" id="1120919"/>
    <lineage>
        <taxon>Bacteria</taxon>
        <taxon>Pseudomonadati</taxon>
        <taxon>Pseudomonadota</taxon>
        <taxon>Alphaproteobacteria</taxon>
        <taxon>Acetobacterales</taxon>
        <taxon>Acetobacteraceae</taxon>
        <taxon>Acetobacter</taxon>
    </lineage>
</organism>
<accession>A0A511XBZ1</accession>
<keyword evidence="3" id="KW-1185">Reference proteome</keyword>
<comment type="caution">
    <text evidence="2">The sequence shown here is derived from an EMBL/GenBank/DDBJ whole genome shotgun (WGS) entry which is preliminary data.</text>
</comment>
<evidence type="ECO:0000313" key="3">
    <source>
        <dbReference type="Proteomes" id="UP000321635"/>
    </source>
</evidence>
<sequence length="106" mass="11857">MWRRKPAPVAPTLSPTAQASRRDHAPRVRSSLETRLDNRALSEARATNAVVETNDLEIFIRKERLRRPAKNTCKATLRRFTREPTRLDGALGDPGVTARGEIAAVQ</sequence>
<dbReference type="AlphaFoldDB" id="A0A511XBZ1"/>
<gene>
    <name evidence="2" type="ORF">ANI02nite_23600</name>
</gene>
<dbReference type="Proteomes" id="UP000321635">
    <property type="component" value="Unassembled WGS sequence"/>
</dbReference>
<protein>
    <submittedName>
        <fullName evidence="2">Uncharacterized protein</fullName>
    </submittedName>
</protein>
<dbReference type="EMBL" id="BJYF01000018">
    <property type="protein sequence ID" value="GEN60476.1"/>
    <property type="molecule type" value="Genomic_DNA"/>
</dbReference>
<feature type="region of interest" description="Disordered" evidence="1">
    <location>
        <begin position="1"/>
        <end position="34"/>
    </location>
</feature>
<feature type="region of interest" description="Disordered" evidence="1">
    <location>
        <begin position="85"/>
        <end position="106"/>
    </location>
</feature>
<name>A0A511XBZ1_9PROT</name>
<reference evidence="2 3" key="1">
    <citation type="submission" date="2019-07" db="EMBL/GenBank/DDBJ databases">
        <title>Whole genome shotgun sequence of Acetobacter nitrogenifigens NBRC 105050.</title>
        <authorList>
            <person name="Hosoyama A."/>
            <person name="Uohara A."/>
            <person name="Ohji S."/>
            <person name="Ichikawa N."/>
        </authorList>
    </citation>
    <scope>NUCLEOTIDE SEQUENCE [LARGE SCALE GENOMIC DNA]</scope>
    <source>
        <strain evidence="2 3">NBRC 105050</strain>
    </source>
</reference>